<dbReference type="Proteomes" id="UP000008065">
    <property type="component" value="Unassembled WGS sequence"/>
</dbReference>
<evidence type="ECO:0000313" key="2">
    <source>
        <dbReference type="EMBL" id="EGO56118.1"/>
    </source>
</evidence>
<feature type="region of interest" description="Disordered" evidence="1">
    <location>
        <begin position="1"/>
        <end position="47"/>
    </location>
</feature>
<reference evidence="3" key="1">
    <citation type="journal article" date="2011" name="Genetics">
        <title>Massive changes in genome architecture accompany the transition to self-fertility in the filamentous fungus Neurospora tetrasperma.</title>
        <authorList>
            <person name="Ellison C.E."/>
            <person name="Stajich J.E."/>
            <person name="Jacobson D.J."/>
            <person name="Natvig D.O."/>
            <person name="Lapidus A."/>
            <person name="Foster B."/>
            <person name="Aerts A."/>
            <person name="Riley R."/>
            <person name="Lindquist E.A."/>
            <person name="Grigoriev I.V."/>
            <person name="Taylor J.W."/>
        </authorList>
    </citation>
    <scope>NUCLEOTIDE SEQUENCE [LARGE SCALE GENOMIC DNA]</scope>
    <source>
        <strain evidence="3">FGSC 2508 / P0657</strain>
    </source>
</reference>
<evidence type="ECO:0000313" key="3">
    <source>
        <dbReference type="Proteomes" id="UP000008065"/>
    </source>
</evidence>
<protein>
    <submittedName>
        <fullName evidence="2">Uncharacterized protein</fullName>
    </submittedName>
</protein>
<dbReference type="VEuPathDB" id="FungiDB:NEUTE1DRAFT_110690"/>
<evidence type="ECO:0000256" key="1">
    <source>
        <dbReference type="SAM" id="MobiDB-lite"/>
    </source>
</evidence>
<dbReference type="EMBL" id="GL891305">
    <property type="protein sequence ID" value="EGO56118.1"/>
    <property type="molecule type" value="Genomic_DNA"/>
</dbReference>
<organism evidence="2 3">
    <name type="scientific">Neurospora tetrasperma (strain FGSC 2508 / ATCC MYA-4615 / P0657)</name>
    <dbReference type="NCBI Taxonomy" id="510951"/>
    <lineage>
        <taxon>Eukaryota</taxon>
        <taxon>Fungi</taxon>
        <taxon>Dikarya</taxon>
        <taxon>Ascomycota</taxon>
        <taxon>Pezizomycotina</taxon>
        <taxon>Sordariomycetes</taxon>
        <taxon>Sordariomycetidae</taxon>
        <taxon>Sordariales</taxon>
        <taxon>Sordariaceae</taxon>
        <taxon>Neurospora</taxon>
    </lineage>
</organism>
<gene>
    <name evidence="2" type="ORF">NEUTE1DRAFT_110690</name>
</gene>
<keyword evidence="3" id="KW-1185">Reference proteome</keyword>
<dbReference type="GeneID" id="20822535"/>
<sequence>MDYTAPHQPPIGGYSTSAISPATYNPTPYPHPPPPHPPPPPPPSRPRPNYIYKIHYRVSCSKTGARYHLIRTGPNYLVTLQQAKSYVAQCHANWFEDWWNECVLNGPPRTTTVQAVLATVVGAERPQTQICRPGEPVGLEGVRLERICLGKYGGIKWGRSS</sequence>
<proteinExistence type="predicted"/>
<accession>F8MNE3</accession>
<dbReference type="KEGG" id="nte:NEUTE1DRAFT110690"/>
<dbReference type="RefSeq" id="XP_009851754.1">
    <property type="nucleotide sequence ID" value="XM_009853452.1"/>
</dbReference>
<name>F8MNE3_NEUT8</name>
<dbReference type="AlphaFoldDB" id="F8MNE3"/>
<feature type="compositionally biased region" description="Pro residues" evidence="1">
    <location>
        <begin position="27"/>
        <end position="46"/>
    </location>
</feature>
<dbReference type="HOGENOM" id="CLU_1644189_0_0_1"/>